<feature type="site" description="Cleavage; by autolysis" evidence="2">
    <location>
        <begin position="169"/>
        <end position="170"/>
    </location>
</feature>
<dbReference type="InterPro" id="IPR029055">
    <property type="entry name" value="Ntn_hydrolases_N"/>
</dbReference>
<dbReference type="GO" id="GO:0005737">
    <property type="term" value="C:cytoplasm"/>
    <property type="evidence" value="ECO:0007669"/>
    <property type="project" value="TreeGrafter"/>
</dbReference>
<dbReference type="SUPFAM" id="SSF56235">
    <property type="entry name" value="N-terminal nucleophile aminohydrolases (Ntn hydrolases)"/>
    <property type="match status" value="1"/>
</dbReference>
<evidence type="ECO:0000256" key="1">
    <source>
        <dbReference type="PIRSR" id="PIRSR600246-1"/>
    </source>
</evidence>
<name>A0A7X9IKP7_9DELT</name>
<feature type="active site" description="Nucleophile" evidence="1">
    <location>
        <position position="170"/>
    </location>
</feature>
<gene>
    <name evidence="3" type="ORF">GYA55_09275</name>
</gene>
<dbReference type="Pfam" id="PF01112">
    <property type="entry name" value="Asparaginase_2"/>
    <property type="match status" value="1"/>
</dbReference>
<evidence type="ECO:0008006" key="5">
    <source>
        <dbReference type="Google" id="ProtNLM"/>
    </source>
</evidence>
<evidence type="ECO:0000256" key="2">
    <source>
        <dbReference type="PIRSR" id="PIRSR600246-3"/>
    </source>
</evidence>
<dbReference type="PANTHER" id="PTHR10188">
    <property type="entry name" value="L-ASPARAGINASE"/>
    <property type="match status" value="1"/>
</dbReference>
<dbReference type="PANTHER" id="PTHR10188:SF6">
    <property type="entry name" value="N(4)-(BETA-N-ACETYLGLUCOSAMINYL)-L-ASPARAGINASE"/>
    <property type="match status" value="1"/>
</dbReference>
<reference evidence="3 4" key="1">
    <citation type="journal article" date="2020" name="Biotechnol. Biofuels">
        <title>New insights from the biogas microbiome by comprehensive genome-resolved metagenomics of nearly 1600 species originating from multiple anaerobic digesters.</title>
        <authorList>
            <person name="Campanaro S."/>
            <person name="Treu L."/>
            <person name="Rodriguez-R L.M."/>
            <person name="Kovalovszki A."/>
            <person name="Ziels R.M."/>
            <person name="Maus I."/>
            <person name="Zhu X."/>
            <person name="Kougias P.G."/>
            <person name="Basile A."/>
            <person name="Luo G."/>
            <person name="Schluter A."/>
            <person name="Konstantinidis K.T."/>
            <person name="Angelidaki I."/>
        </authorList>
    </citation>
    <scope>NUCLEOTIDE SEQUENCE [LARGE SCALE GENOMIC DNA]</scope>
    <source>
        <strain evidence="3">AS27yjCOA_65</strain>
    </source>
</reference>
<protein>
    <recommendedName>
        <fullName evidence="5">Asparaginase</fullName>
    </recommendedName>
</protein>
<accession>A0A7X9IKP7</accession>
<dbReference type="Gene3D" id="3.60.20.30">
    <property type="entry name" value="(Glycosyl)asparaginase"/>
    <property type="match status" value="1"/>
</dbReference>
<dbReference type="EMBL" id="JAAZON010000417">
    <property type="protein sequence ID" value="NMC63344.1"/>
    <property type="molecule type" value="Genomic_DNA"/>
</dbReference>
<sequence>MTKEHAEKKKPVLEKARDEAWKLLCEDAPAEEAVAKALRIMEESEYFNAGYGGYPNEKGIVLMDAGMMLGSREFASIVNVRRIKYPSAVLLDRLREGKTLMTVWTHEHMQQIDTAPDEVKERYGWVATHEELVSPFVQELLKKQREGELAVDSNLEDPKDDIAVFEPHDTVGCVARDFKDRLCAGTSTGGTGVKANGRVGDSPIIGAGLFADNDICGLSTSGHGESILLSVLSGFVIAEIRQKLRCDEEVFEKDSSLLNSILEKELLEFKRKIPNRGAGIILIPAKGRPAYAYNSKDFCVAVCAGSKERIDFKEAWAFDTPKYLEVQRD</sequence>
<evidence type="ECO:0000313" key="4">
    <source>
        <dbReference type="Proteomes" id="UP000524246"/>
    </source>
</evidence>
<dbReference type="GO" id="GO:0016811">
    <property type="term" value="F:hydrolase activity, acting on carbon-nitrogen (but not peptide) bonds, in linear amides"/>
    <property type="evidence" value="ECO:0007669"/>
    <property type="project" value="UniProtKB-ARBA"/>
</dbReference>
<dbReference type="Proteomes" id="UP000524246">
    <property type="component" value="Unassembled WGS sequence"/>
</dbReference>
<organism evidence="3 4">
    <name type="scientific">SAR324 cluster bacterium</name>
    <dbReference type="NCBI Taxonomy" id="2024889"/>
    <lineage>
        <taxon>Bacteria</taxon>
        <taxon>Deltaproteobacteria</taxon>
        <taxon>SAR324 cluster</taxon>
    </lineage>
</organism>
<evidence type="ECO:0000313" key="3">
    <source>
        <dbReference type="EMBL" id="NMC63344.1"/>
    </source>
</evidence>
<dbReference type="InterPro" id="IPR000246">
    <property type="entry name" value="Peptidase_T2"/>
</dbReference>
<comment type="caution">
    <text evidence="3">The sequence shown here is derived from an EMBL/GenBank/DDBJ whole genome shotgun (WGS) entry which is preliminary data.</text>
</comment>
<dbReference type="AlphaFoldDB" id="A0A7X9IKP7"/>
<proteinExistence type="predicted"/>